<sequence length="332" mass="38358">MIQEIKYIDGSSYDPYLNLAIEEYLLENAGRDTCILYLWQNENTVVIGKNQNPWKECRIRELEQDGGHLVRRLSGGGAVFHDLGNLNFTFLVNKNHYDLDKQLEVILSGVKKLGIHAEKSGRNDITVSDRKFSGNAFYTRGEKCYHHGTLLVHADMEKLSKYLQVSKDKLALKGVDSVKSRVTNLSEYRADLTIDMLKEKLLEALEETYGCKAVFCRQEDLDQEALSEGRKKFSSWDWLYGRNMDFQYELSKRFVWGNVIWQFQVNSGIIQDLQLFSDSMEPDLMDRIPRYIKGSRYENEDICNKLDQVPAETQAQSAMIKDLKEFFAAAEL</sequence>
<dbReference type="CDD" id="cd16443">
    <property type="entry name" value="LplA"/>
    <property type="match status" value="1"/>
</dbReference>
<dbReference type="GO" id="GO:0016979">
    <property type="term" value="F:lipoate-protein ligase activity"/>
    <property type="evidence" value="ECO:0007669"/>
    <property type="project" value="UniProtKB-EC"/>
</dbReference>
<reference evidence="9 10" key="1">
    <citation type="submission" date="2014-07" db="EMBL/GenBank/DDBJ databases">
        <title>Draft genome of Clostridium celerecrescens 152B isolated from sediments associated with methane hydrate from Krishna Godavari basin.</title>
        <authorList>
            <person name="Honkalas V.S."/>
            <person name="Dabir A.P."/>
            <person name="Arora P."/>
            <person name="Dhakephalkar P.K."/>
        </authorList>
    </citation>
    <scope>NUCLEOTIDE SEQUENCE [LARGE SCALE GENOMIC DNA]</scope>
    <source>
        <strain evidence="9 10">152B</strain>
    </source>
</reference>
<dbReference type="PANTHER" id="PTHR12561:SF3">
    <property type="entry name" value="LIPOYLTRANSFERASE 1, MITOCHONDRIAL"/>
    <property type="match status" value="1"/>
</dbReference>
<evidence type="ECO:0000256" key="3">
    <source>
        <dbReference type="ARBA" id="ARBA00012367"/>
    </source>
</evidence>
<dbReference type="Gene3D" id="3.30.390.50">
    <property type="entry name" value="CO dehydrogenase flavoprotein, C-terminal domain"/>
    <property type="match status" value="1"/>
</dbReference>
<evidence type="ECO:0000256" key="2">
    <source>
        <dbReference type="ARBA" id="ARBA00005124"/>
    </source>
</evidence>
<dbReference type="InterPro" id="IPR004562">
    <property type="entry name" value="LipoylTrfase_LipoateP_Ligase"/>
</dbReference>
<dbReference type="GO" id="GO:0005737">
    <property type="term" value="C:cytoplasm"/>
    <property type="evidence" value="ECO:0007669"/>
    <property type="project" value="TreeGrafter"/>
</dbReference>
<evidence type="ECO:0000313" key="9">
    <source>
        <dbReference type="EMBL" id="KEZ86512.1"/>
    </source>
</evidence>
<dbReference type="STRING" id="29354.IO98_22935"/>
<proteinExistence type="predicted"/>
<dbReference type="InterPro" id="IPR004143">
    <property type="entry name" value="BPL_LPL_catalytic"/>
</dbReference>
<gene>
    <name evidence="9" type="ORF">IO98_22935</name>
</gene>
<dbReference type="PANTHER" id="PTHR12561">
    <property type="entry name" value="LIPOATE-PROTEIN LIGASE"/>
    <property type="match status" value="1"/>
</dbReference>
<dbReference type="Pfam" id="PF21948">
    <property type="entry name" value="LplA-B_cat"/>
    <property type="match status" value="1"/>
</dbReference>
<evidence type="ECO:0000256" key="5">
    <source>
        <dbReference type="ARBA" id="ARBA00022741"/>
    </source>
</evidence>
<dbReference type="AlphaFoldDB" id="A0A084JC28"/>
<protein>
    <recommendedName>
        <fullName evidence="3">lipoate--protein ligase</fullName>
        <ecNumber evidence="3">6.3.1.20</ecNumber>
    </recommendedName>
</protein>
<evidence type="ECO:0000256" key="1">
    <source>
        <dbReference type="ARBA" id="ARBA00005085"/>
    </source>
</evidence>
<dbReference type="SUPFAM" id="SSF82649">
    <property type="entry name" value="SufE/NifU"/>
    <property type="match status" value="1"/>
</dbReference>
<dbReference type="GO" id="GO:0009249">
    <property type="term" value="P:protein lipoylation"/>
    <property type="evidence" value="ECO:0007669"/>
    <property type="project" value="InterPro"/>
</dbReference>
<dbReference type="EMBL" id="JPME01000044">
    <property type="protein sequence ID" value="KEZ86512.1"/>
    <property type="molecule type" value="Genomic_DNA"/>
</dbReference>
<keyword evidence="6" id="KW-0067">ATP-binding</keyword>
<evidence type="ECO:0000259" key="8">
    <source>
        <dbReference type="PROSITE" id="PS51733"/>
    </source>
</evidence>
<name>A0A084JC28_9FIRM</name>
<comment type="pathway">
    <text evidence="2">Protein modification; protein lipoylation via exogenous pathway; protein N(6)-(lipoyl)lysine from lipoate: step 1/2.</text>
</comment>
<dbReference type="NCBIfam" id="TIGR00545">
    <property type="entry name" value="lipoyltrans"/>
    <property type="match status" value="1"/>
</dbReference>
<dbReference type="Gene3D" id="3.30.930.10">
    <property type="entry name" value="Bira Bifunctional Protein, Domain 2"/>
    <property type="match status" value="1"/>
</dbReference>
<evidence type="ECO:0000256" key="7">
    <source>
        <dbReference type="ARBA" id="ARBA00048037"/>
    </source>
</evidence>
<dbReference type="InterPro" id="IPR045864">
    <property type="entry name" value="aa-tRNA-synth_II/BPL/LPL"/>
</dbReference>
<keyword evidence="10" id="KW-1185">Reference proteome</keyword>
<dbReference type="InterPro" id="IPR019491">
    <property type="entry name" value="Lipoate_protein_ligase_C"/>
</dbReference>
<evidence type="ECO:0000313" key="10">
    <source>
        <dbReference type="Proteomes" id="UP000028525"/>
    </source>
</evidence>
<evidence type="ECO:0000256" key="6">
    <source>
        <dbReference type="ARBA" id="ARBA00022840"/>
    </source>
</evidence>
<comment type="pathway">
    <text evidence="1">Protein modification; protein lipoylation via exogenous pathway; protein N(6)-(lipoyl)lysine from lipoate: step 2/2.</text>
</comment>
<dbReference type="Proteomes" id="UP000028525">
    <property type="component" value="Unassembled WGS sequence"/>
</dbReference>
<organism evidence="9 10">
    <name type="scientific">Lacrimispora celerecrescens</name>
    <dbReference type="NCBI Taxonomy" id="29354"/>
    <lineage>
        <taxon>Bacteria</taxon>
        <taxon>Bacillati</taxon>
        <taxon>Bacillota</taxon>
        <taxon>Clostridia</taxon>
        <taxon>Lachnospirales</taxon>
        <taxon>Lachnospiraceae</taxon>
        <taxon>Lacrimispora</taxon>
    </lineage>
</organism>
<dbReference type="PROSITE" id="PS51733">
    <property type="entry name" value="BPL_LPL_CATALYTIC"/>
    <property type="match status" value="1"/>
</dbReference>
<comment type="catalytic activity">
    <reaction evidence="7">
        <text>L-lysyl-[lipoyl-carrier protein] + (R)-lipoate + ATP = N(6)-[(R)-lipoyl]-L-lysyl-[lipoyl-carrier protein] + AMP + diphosphate + H(+)</text>
        <dbReference type="Rhea" id="RHEA:49288"/>
        <dbReference type="Rhea" id="RHEA-COMP:10500"/>
        <dbReference type="Rhea" id="RHEA-COMP:10502"/>
        <dbReference type="ChEBI" id="CHEBI:15378"/>
        <dbReference type="ChEBI" id="CHEBI:29969"/>
        <dbReference type="ChEBI" id="CHEBI:30616"/>
        <dbReference type="ChEBI" id="CHEBI:33019"/>
        <dbReference type="ChEBI" id="CHEBI:83088"/>
        <dbReference type="ChEBI" id="CHEBI:83099"/>
        <dbReference type="ChEBI" id="CHEBI:456215"/>
        <dbReference type="EC" id="6.3.1.20"/>
    </reaction>
</comment>
<keyword evidence="5" id="KW-0547">Nucleotide-binding</keyword>
<keyword evidence="4 9" id="KW-0436">Ligase</keyword>
<dbReference type="RefSeq" id="WP_038284879.1">
    <property type="nucleotide sequence ID" value="NZ_JPME01000044.1"/>
</dbReference>
<dbReference type="OrthoDB" id="9788148at2"/>
<dbReference type="Pfam" id="PF10437">
    <property type="entry name" value="Lip_prot_lig_C"/>
    <property type="match status" value="1"/>
</dbReference>
<dbReference type="GO" id="GO:0017118">
    <property type="term" value="F:lipoyltransferase activity"/>
    <property type="evidence" value="ECO:0007669"/>
    <property type="project" value="TreeGrafter"/>
</dbReference>
<dbReference type="EC" id="6.3.1.20" evidence="3"/>
<accession>A0A084JC28</accession>
<dbReference type="UniPathway" id="UPA00537">
    <property type="reaction ID" value="UER00594"/>
</dbReference>
<feature type="domain" description="BPL/LPL catalytic" evidence="8">
    <location>
        <begin position="30"/>
        <end position="213"/>
    </location>
</feature>
<comment type="caution">
    <text evidence="9">The sequence shown here is derived from an EMBL/GenBank/DDBJ whole genome shotgun (WGS) entry which is preliminary data.</text>
</comment>
<dbReference type="GO" id="GO:0005524">
    <property type="term" value="F:ATP binding"/>
    <property type="evidence" value="ECO:0007669"/>
    <property type="project" value="UniProtKB-KW"/>
</dbReference>
<dbReference type="SUPFAM" id="SSF55681">
    <property type="entry name" value="Class II aaRS and biotin synthetases"/>
    <property type="match status" value="1"/>
</dbReference>
<evidence type="ECO:0000256" key="4">
    <source>
        <dbReference type="ARBA" id="ARBA00022598"/>
    </source>
</evidence>